<dbReference type="GO" id="GO:0000428">
    <property type="term" value="C:DNA-directed RNA polymerase complex"/>
    <property type="evidence" value="ECO:0007669"/>
    <property type="project" value="UniProtKB-KW"/>
</dbReference>
<keyword evidence="2" id="KW-0240">DNA-directed RNA polymerase</keyword>
<sequence length="446" mass="46375">MEETGNMNPELGPDPVDNSDDTVQRQDEVAGKDEKQAAGPALLDQNAIAADSMEGEGYRNSAAASTLDSPTLADGTRSRTEGTFEEEQENINEKNGPLLTHQEDVPSKKPTENPATTMLPDADSPAAKDVQASPQNFIWGAPDVLSSGKYHSQVHMDFINSPAMAAFSTFESLSPLYSPIEGFGMMSPSMMRDVSGTYLPPVLPSRSPYTGSPYPGVFPGGMSIDPAAGFANTNVGSLYSPNFAAAAGPIPMAGNADRTPSVSMVDNTPLGGVYSPTLRTAASAGSLDGMGLSYTGAIAGVFPDDSGPHPLNGNVGNSGDLSSPSMARRVPSMQFGGPAGIGVSLPNSFFPTTDYQHTVTNGSPGAGIVNGGFSVTPGEGTLSPKRFPSPAFSPFSLGPSTEFHGSQSRGNSGMVRETYQEINNSMQAAGAWSAWSPSRARDPFND</sequence>
<protein>
    <submittedName>
        <fullName evidence="2">Putative DNA-directed RNA polymerase II largest subunit</fullName>
    </submittedName>
</protein>
<feature type="compositionally biased region" description="Basic and acidic residues" evidence="1">
    <location>
        <begin position="101"/>
        <end position="111"/>
    </location>
</feature>
<dbReference type="Proteomes" id="UP000028837">
    <property type="component" value="Unassembled WGS sequence"/>
</dbReference>
<dbReference type="VEuPathDB" id="ToxoDB:TGDOM2_247950"/>
<comment type="caution">
    <text evidence="2">The sequence shown here is derived from an EMBL/GenBank/DDBJ whole genome shotgun (WGS) entry which is preliminary data.</text>
</comment>
<dbReference type="AlphaFoldDB" id="A0A086KQM6"/>
<evidence type="ECO:0000313" key="2">
    <source>
        <dbReference type="EMBL" id="KFG46694.1"/>
    </source>
</evidence>
<dbReference type="EMBL" id="AHZU02000256">
    <property type="protein sequence ID" value="KFG46694.1"/>
    <property type="molecule type" value="Genomic_DNA"/>
</dbReference>
<name>A0A086KQM6_TOXGO</name>
<feature type="compositionally biased region" description="Basic and acidic residues" evidence="1">
    <location>
        <begin position="22"/>
        <end position="36"/>
    </location>
</feature>
<dbReference type="OrthoDB" id="329844at2759"/>
<gene>
    <name evidence="2" type="ORF">TGDOM2_247950</name>
</gene>
<evidence type="ECO:0000313" key="3">
    <source>
        <dbReference type="Proteomes" id="UP000028837"/>
    </source>
</evidence>
<reference evidence="2 3" key="1">
    <citation type="submission" date="2014-02" db="EMBL/GenBank/DDBJ databases">
        <authorList>
            <person name="Sibley D."/>
            <person name="Venepally P."/>
            <person name="Karamycheva S."/>
            <person name="Hadjithomas M."/>
            <person name="Khan A."/>
            <person name="Brunk B."/>
            <person name="Roos D."/>
            <person name="Caler E."/>
            <person name="Lorenzi H."/>
        </authorList>
    </citation>
    <scope>NUCLEOTIDE SEQUENCE [LARGE SCALE GENOMIC DNA]</scope>
    <source>
        <strain evidence="2 3">GAB2-2007-GAL-DOM2</strain>
    </source>
</reference>
<feature type="region of interest" description="Disordered" evidence="1">
    <location>
        <begin position="1"/>
        <end position="130"/>
    </location>
</feature>
<feature type="region of interest" description="Disordered" evidence="1">
    <location>
        <begin position="427"/>
        <end position="446"/>
    </location>
</feature>
<proteinExistence type="predicted"/>
<organism evidence="2 3">
    <name type="scientific">Toxoplasma gondii GAB2-2007-GAL-DOM2</name>
    <dbReference type="NCBI Taxonomy" id="1130820"/>
    <lineage>
        <taxon>Eukaryota</taxon>
        <taxon>Sar</taxon>
        <taxon>Alveolata</taxon>
        <taxon>Apicomplexa</taxon>
        <taxon>Conoidasida</taxon>
        <taxon>Coccidia</taxon>
        <taxon>Eucoccidiorida</taxon>
        <taxon>Eimeriorina</taxon>
        <taxon>Sarcocystidae</taxon>
        <taxon>Toxoplasma</taxon>
    </lineage>
</organism>
<accession>A0A086KQM6</accession>
<evidence type="ECO:0000256" key="1">
    <source>
        <dbReference type="SAM" id="MobiDB-lite"/>
    </source>
</evidence>
<keyword evidence="2" id="KW-0804">Transcription</keyword>